<name>A0A543A562_9ACTN</name>
<organism evidence="2 3">
    <name type="scientific">Nocardioides albertanoniae</name>
    <dbReference type="NCBI Taxonomy" id="1175486"/>
    <lineage>
        <taxon>Bacteria</taxon>
        <taxon>Bacillati</taxon>
        <taxon>Actinomycetota</taxon>
        <taxon>Actinomycetes</taxon>
        <taxon>Propionibacteriales</taxon>
        <taxon>Nocardioidaceae</taxon>
        <taxon>Nocardioides</taxon>
    </lineage>
</organism>
<sequence>MRTQPLPRRRTWVATAFAALVATALLTGAPAAQAAENPTLDIDFDAVGTTHIGAQVDASMDLGPSVLESTLDVTNGHIVGGSLDIPQKTMSFDVFGIPARATVTMTQVGELTGAIVPTDQLGKSTLTSTVAYDIRLSDVEAKVFGVWWPLAVGSRCHTADPVSITASTPEGEFFTVNGGGRVTSSYTIGSFTGCTPLNFLDIPGFFPTFGSVPVNALVPGSDNTLDLQISNPRAGLA</sequence>
<evidence type="ECO:0000313" key="2">
    <source>
        <dbReference type="EMBL" id="TQL67616.1"/>
    </source>
</evidence>
<dbReference type="Proteomes" id="UP000320209">
    <property type="component" value="Unassembled WGS sequence"/>
</dbReference>
<dbReference type="PROSITE" id="PS51318">
    <property type="entry name" value="TAT"/>
    <property type="match status" value="1"/>
</dbReference>
<feature type="signal peptide" evidence="1">
    <location>
        <begin position="1"/>
        <end position="34"/>
    </location>
</feature>
<feature type="chain" id="PRO_5021825686" description="Secreted protein" evidence="1">
    <location>
        <begin position="35"/>
        <end position="237"/>
    </location>
</feature>
<accession>A0A543A562</accession>
<keyword evidence="1" id="KW-0732">Signal</keyword>
<gene>
    <name evidence="2" type="ORF">FB381_1497</name>
</gene>
<evidence type="ECO:0000313" key="3">
    <source>
        <dbReference type="Proteomes" id="UP000320209"/>
    </source>
</evidence>
<evidence type="ECO:0000256" key="1">
    <source>
        <dbReference type="SAM" id="SignalP"/>
    </source>
</evidence>
<keyword evidence="3" id="KW-1185">Reference proteome</keyword>
<protein>
    <recommendedName>
        <fullName evidence="4">Secreted protein</fullName>
    </recommendedName>
</protein>
<reference evidence="2 3" key="1">
    <citation type="submission" date="2019-06" db="EMBL/GenBank/DDBJ databases">
        <title>Sequencing the genomes of 1000 actinobacteria strains.</title>
        <authorList>
            <person name="Klenk H.-P."/>
        </authorList>
    </citation>
    <scope>NUCLEOTIDE SEQUENCE [LARGE SCALE GENOMIC DNA]</scope>
    <source>
        <strain evidence="2 3">DSM 25218</strain>
    </source>
</reference>
<dbReference type="InterPro" id="IPR006311">
    <property type="entry name" value="TAT_signal"/>
</dbReference>
<evidence type="ECO:0008006" key="4">
    <source>
        <dbReference type="Google" id="ProtNLM"/>
    </source>
</evidence>
<dbReference type="AlphaFoldDB" id="A0A543A562"/>
<comment type="caution">
    <text evidence="2">The sequence shown here is derived from an EMBL/GenBank/DDBJ whole genome shotgun (WGS) entry which is preliminary data.</text>
</comment>
<proteinExistence type="predicted"/>
<dbReference type="EMBL" id="VFOV01000001">
    <property type="protein sequence ID" value="TQL67616.1"/>
    <property type="molecule type" value="Genomic_DNA"/>
</dbReference>